<dbReference type="KEGG" id="fmr:Fuma_00009"/>
<proteinExistence type="predicted"/>
<keyword evidence="2" id="KW-1185">Reference proteome</keyword>
<dbReference type="Proteomes" id="UP000187735">
    <property type="component" value="Chromosome"/>
</dbReference>
<name>A0A1P8W8Q0_9PLAN</name>
<protein>
    <submittedName>
        <fullName evidence="1">Uncharacterized protein</fullName>
    </submittedName>
</protein>
<dbReference type="EMBL" id="CP017641">
    <property type="protein sequence ID" value="APZ90436.1"/>
    <property type="molecule type" value="Genomic_DNA"/>
</dbReference>
<evidence type="ECO:0000313" key="1">
    <source>
        <dbReference type="EMBL" id="APZ90436.1"/>
    </source>
</evidence>
<reference evidence="1 2" key="1">
    <citation type="journal article" date="2016" name="Front. Microbiol.">
        <title>Fuerstia marisgermanicae gen. nov., sp. nov., an Unusual Member of the Phylum Planctomycetes from the German Wadden Sea.</title>
        <authorList>
            <person name="Kohn T."/>
            <person name="Heuer A."/>
            <person name="Jogler M."/>
            <person name="Vollmers J."/>
            <person name="Boedeker C."/>
            <person name="Bunk B."/>
            <person name="Rast P."/>
            <person name="Borchert D."/>
            <person name="Glockner I."/>
            <person name="Freese H.M."/>
            <person name="Klenk H.P."/>
            <person name="Overmann J."/>
            <person name="Kaster A.K."/>
            <person name="Rohde M."/>
            <person name="Wiegand S."/>
            <person name="Jogler C."/>
        </authorList>
    </citation>
    <scope>NUCLEOTIDE SEQUENCE [LARGE SCALE GENOMIC DNA]</scope>
    <source>
        <strain evidence="1 2">NH11</strain>
    </source>
</reference>
<evidence type="ECO:0000313" key="2">
    <source>
        <dbReference type="Proteomes" id="UP000187735"/>
    </source>
</evidence>
<dbReference type="AlphaFoldDB" id="A0A1P8W8Q0"/>
<gene>
    <name evidence="1" type="ORF">Fuma_00009</name>
</gene>
<sequence length="80" mass="8991">MGLSRIRTQVPSANNSVHLLRPLGGNTRTAFLHAVLTFRGSELGLEFVLFLWDSRLQYSTSVFLAEHTLRVRSDRAVGYS</sequence>
<organism evidence="1 2">
    <name type="scientific">Fuerstiella marisgermanici</name>
    <dbReference type="NCBI Taxonomy" id="1891926"/>
    <lineage>
        <taxon>Bacteria</taxon>
        <taxon>Pseudomonadati</taxon>
        <taxon>Planctomycetota</taxon>
        <taxon>Planctomycetia</taxon>
        <taxon>Planctomycetales</taxon>
        <taxon>Planctomycetaceae</taxon>
        <taxon>Fuerstiella</taxon>
    </lineage>
</organism>
<dbReference type="STRING" id="1891926.Fuma_00009"/>
<accession>A0A1P8W8Q0</accession>